<protein>
    <submittedName>
        <fullName evidence="2">Uncharacterized protein</fullName>
    </submittedName>
</protein>
<evidence type="ECO:0000313" key="3">
    <source>
        <dbReference type="Proteomes" id="UP000199215"/>
    </source>
</evidence>
<proteinExistence type="predicted"/>
<evidence type="ECO:0000313" key="2">
    <source>
        <dbReference type="EMBL" id="SEH50857.1"/>
    </source>
</evidence>
<reference evidence="2 3" key="1">
    <citation type="submission" date="2016-10" db="EMBL/GenBank/DDBJ databases">
        <authorList>
            <person name="de Groot N.N."/>
        </authorList>
    </citation>
    <scope>NUCLEOTIDE SEQUENCE [LARGE SCALE GENOMIC DNA]</scope>
    <source>
        <strain evidence="2 3">IBRC-M10418</strain>
    </source>
</reference>
<feature type="region of interest" description="Disordered" evidence="1">
    <location>
        <begin position="1"/>
        <end position="24"/>
    </location>
</feature>
<sequence>MPAVTLDSSESGEPRDRDDDRPFEADITYPPIVVTHRSFVHNVQFSVG</sequence>
<organism evidence="2 3">
    <name type="scientific">Halopenitus malekzadehii</name>
    <dbReference type="NCBI Taxonomy" id="1267564"/>
    <lineage>
        <taxon>Archaea</taxon>
        <taxon>Methanobacteriati</taxon>
        <taxon>Methanobacteriota</taxon>
        <taxon>Stenosarchaea group</taxon>
        <taxon>Halobacteria</taxon>
        <taxon>Halobacteriales</taxon>
        <taxon>Haloferacaceae</taxon>
        <taxon>Halopenitus</taxon>
    </lineage>
</organism>
<accession>A0A1H6IW61</accession>
<dbReference type="Proteomes" id="UP000199215">
    <property type="component" value="Unassembled WGS sequence"/>
</dbReference>
<evidence type="ECO:0000256" key="1">
    <source>
        <dbReference type="SAM" id="MobiDB-lite"/>
    </source>
</evidence>
<dbReference type="STRING" id="1267564.SAMN05192561_103285"/>
<dbReference type="AlphaFoldDB" id="A0A1H6IW61"/>
<keyword evidence="3" id="KW-1185">Reference proteome</keyword>
<gene>
    <name evidence="2" type="ORF">SAMN05192561_103285</name>
</gene>
<name>A0A1H6IW61_9EURY</name>
<dbReference type="EMBL" id="FNWU01000003">
    <property type="protein sequence ID" value="SEH50857.1"/>
    <property type="molecule type" value="Genomic_DNA"/>
</dbReference>
<feature type="compositionally biased region" description="Polar residues" evidence="1">
    <location>
        <begin position="1"/>
        <end position="11"/>
    </location>
</feature>
<feature type="compositionally biased region" description="Basic and acidic residues" evidence="1">
    <location>
        <begin position="12"/>
        <end position="24"/>
    </location>
</feature>